<dbReference type="EMBL" id="GGYP01006392">
    <property type="protein sequence ID" value="MDE51163.1"/>
    <property type="molecule type" value="Transcribed_RNA"/>
</dbReference>
<name>A0A6G1SMN2_9ACAR</name>
<comment type="similarity">
    <text evidence="3">Belongs to the TRAFAC class dynamin-like GTPase superfamily. GB1/RHD3 GTPase family.</text>
</comment>
<dbReference type="SUPFAM" id="SSF52540">
    <property type="entry name" value="P-loop containing nucleoside triphosphate hydrolases"/>
    <property type="match status" value="1"/>
</dbReference>
<keyword evidence="1" id="KW-0547">Nucleotide-binding</keyword>
<dbReference type="PROSITE" id="PS51715">
    <property type="entry name" value="G_GB1_RHD3"/>
    <property type="match status" value="1"/>
</dbReference>
<gene>
    <name evidence="6" type="primary">Gbp4</name>
    <name evidence="6" type="ORF">g.14339</name>
</gene>
<sequence>MEPAHLTARSAALATILFTCILVVANQDGQHGLTTFVMADKYDTSDMPIQLVRPAPNHRDLELVESNLMLLRKLRDPVAMVAVVGKFHSGKSFLMNQLMGKSAGFGIGPSVQPKTMGIWMWGQPLVVESSRAGRRINIVFLDTEGFAANNVTENYDAKVFAVSTLLSSHLLYNSVKIIDQSDIDYLELLARRTQLFALRSQLSKSKWTSDFNQDLLTFPPLTWVVQDFVQETHQMETPTEWLHRLMGGHSRESDNYTISLLDIFEQVECHTLFIPAFDKELLTDLSHAKDEDLSSDYRRERDQLLRKLKNNVLPKEKNDQFVSGADLAQLLQVLVTAANDGSLADVPSRWDTFVERLQSTASDDCTTFYNKELDAFLVDRNKNQPVSTRSFDLQHQQIKAKAFELLEQLLHGLDDALITARRDLSTGIENIYLTRRELNEKKITVKSNQIKSKLELVADEQLRKIALPVKSADLKKHADSICSQLIRSFQDELVNLVDAETLKSLLESFEKSLNLIAVNVESSNKLLIETSMAKQKDAILKNFDEGVGYGQMKEARKPSILEKILSQLVKNSEEDYKVKTLEYKDESCYEPSLALFQKELQQHKDTWVKKNQELAGDNIKSQVKRYSNRFAERISNKAIPLPMDETNLNARLTNAGSELVTEFETMFSDFKDCCGYESQLNELQESILKIGREKQQENIKAYRNIVNDVFKKAKDIIRVSEEKYGNQYSFRKFVEDVASSLLAEGKASHWDNKLKAKVIDDFIKEDPDINRLMEAKKGILATIIGFLEYFLSFLGL</sequence>
<keyword evidence="2" id="KW-0342">GTP-binding</keyword>
<evidence type="ECO:0000259" key="5">
    <source>
        <dbReference type="PROSITE" id="PS51715"/>
    </source>
</evidence>
<proteinExistence type="inferred from homology"/>
<reference evidence="6" key="1">
    <citation type="submission" date="2018-10" db="EMBL/GenBank/DDBJ databases">
        <title>Transcriptome assembly of Aceria tosichella (Wheat curl mite) Type 2.</title>
        <authorList>
            <person name="Scully E.D."/>
            <person name="Geib S.M."/>
            <person name="Palmer N.A."/>
            <person name="Gupta A.K."/>
            <person name="Sarath G."/>
            <person name="Tatineni S."/>
        </authorList>
    </citation>
    <scope>NUCLEOTIDE SEQUENCE</scope>
    <source>
        <strain evidence="6">LincolnNE</strain>
    </source>
</reference>
<keyword evidence="4" id="KW-0732">Signal</keyword>
<dbReference type="AlphaFoldDB" id="A0A6G1SMN2"/>
<accession>A0A6G1SMN2</accession>
<feature type="chain" id="PRO_5026241752" evidence="4">
    <location>
        <begin position="26"/>
        <end position="796"/>
    </location>
</feature>
<dbReference type="Gene3D" id="3.40.50.300">
    <property type="entry name" value="P-loop containing nucleotide triphosphate hydrolases"/>
    <property type="match status" value="1"/>
</dbReference>
<dbReference type="GO" id="GO:0005525">
    <property type="term" value="F:GTP binding"/>
    <property type="evidence" value="ECO:0007669"/>
    <property type="project" value="UniProtKB-KW"/>
</dbReference>
<evidence type="ECO:0000313" key="6">
    <source>
        <dbReference type="EMBL" id="MDE51163.1"/>
    </source>
</evidence>
<evidence type="ECO:0000256" key="1">
    <source>
        <dbReference type="ARBA" id="ARBA00022741"/>
    </source>
</evidence>
<feature type="domain" description="GB1/RHD3-type G" evidence="5">
    <location>
        <begin position="75"/>
        <end position="188"/>
    </location>
</feature>
<evidence type="ECO:0000256" key="3">
    <source>
        <dbReference type="PROSITE-ProRule" id="PRU01052"/>
    </source>
</evidence>
<evidence type="ECO:0000256" key="2">
    <source>
        <dbReference type="ARBA" id="ARBA00023134"/>
    </source>
</evidence>
<dbReference type="InterPro" id="IPR027417">
    <property type="entry name" value="P-loop_NTPase"/>
</dbReference>
<organism evidence="6">
    <name type="scientific">Aceria tosichella</name>
    <name type="common">wheat curl mite</name>
    <dbReference type="NCBI Taxonomy" id="561515"/>
    <lineage>
        <taxon>Eukaryota</taxon>
        <taxon>Metazoa</taxon>
        <taxon>Ecdysozoa</taxon>
        <taxon>Arthropoda</taxon>
        <taxon>Chelicerata</taxon>
        <taxon>Arachnida</taxon>
        <taxon>Acari</taxon>
        <taxon>Acariformes</taxon>
        <taxon>Trombidiformes</taxon>
        <taxon>Prostigmata</taxon>
        <taxon>Eupodina</taxon>
        <taxon>Eriophyoidea</taxon>
        <taxon>Eriophyidae</taxon>
        <taxon>Eriophyinae</taxon>
        <taxon>Aceriini</taxon>
        <taxon>Aceria</taxon>
    </lineage>
</organism>
<dbReference type="PANTHER" id="PTHR10751">
    <property type="entry name" value="GUANYLATE BINDING PROTEIN"/>
    <property type="match status" value="1"/>
</dbReference>
<feature type="signal peptide" evidence="4">
    <location>
        <begin position="1"/>
        <end position="25"/>
    </location>
</feature>
<dbReference type="CDD" id="cd01851">
    <property type="entry name" value="GBP"/>
    <property type="match status" value="1"/>
</dbReference>
<protein>
    <submittedName>
        <fullName evidence="6">Guanylate-binding protein 4</fullName>
    </submittedName>
</protein>
<evidence type="ECO:0000256" key="4">
    <source>
        <dbReference type="SAM" id="SignalP"/>
    </source>
</evidence>
<dbReference type="InterPro" id="IPR015894">
    <property type="entry name" value="Guanylate-bd_N"/>
</dbReference>
<dbReference type="InterPro" id="IPR030386">
    <property type="entry name" value="G_GB1_RHD3_dom"/>
</dbReference>
<dbReference type="GO" id="GO:0003924">
    <property type="term" value="F:GTPase activity"/>
    <property type="evidence" value="ECO:0007669"/>
    <property type="project" value="InterPro"/>
</dbReference>
<dbReference type="Pfam" id="PF02263">
    <property type="entry name" value="GBP"/>
    <property type="match status" value="1"/>
</dbReference>